<sequence length="314" mass="34073">MCSPLPCGLLKEMLLEVGGPLAVKLAARMVKAKVKPLAKPHGTWSLLEPVIDSVDSVEELLHFAENPERFVSEQLLGAAIAALKHVVQPLADRVGLPWPVVAAVVDEIDELEELQAAIADPDSFALRVARGMGEEGVRLAVKLMKAKLESLLLARGLGSLWKPLEQIIDPIDSVEVLMLIARDPEGFLRQRLLPAAITALKSAIRPRAERAGLPWPMVEAVVDEIDEFEELQTAIADPNGFTLRVVRSMGEAGVQLICSTLKTIIHPMAIESGAEWSTVESVIADMTLEELVSALDSPQKVLAQSNSNCQMLRI</sequence>
<evidence type="ECO:0000313" key="2">
    <source>
        <dbReference type="Proteomes" id="UP001515480"/>
    </source>
</evidence>
<reference evidence="1 2" key="1">
    <citation type="journal article" date="2024" name="Science">
        <title>Giant polyketide synthase enzymes in the biosynthesis of giant marine polyether toxins.</title>
        <authorList>
            <person name="Fallon T.R."/>
            <person name="Shende V.V."/>
            <person name="Wierzbicki I.H."/>
            <person name="Pendleton A.L."/>
            <person name="Watervoot N.F."/>
            <person name="Auber R.P."/>
            <person name="Gonzalez D.J."/>
            <person name="Wisecaver J.H."/>
            <person name="Moore B.S."/>
        </authorList>
    </citation>
    <scope>NUCLEOTIDE SEQUENCE [LARGE SCALE GENOMIC DNA]</scope>
    <source>
        <strain evidence="1 2">12B1</strain>
    </source>
</reference>
<evidence type="ECO:0000313" key="1">
    <source>
        <dbReference type="EMBL" id="KAL1529500.1"/>
    </source>
</evidence>
<dbReference type="Proteomes" id="UP001515480">
    <property type="component" value="Unassembled WGS sequence"/>
</dbReference>
<name>A0AB34K5D3_PRYPA</name>
<comment type="caution">
    <text evidence="1">The sequence shown here is derived from an EMBL/GenBank/DDBJ whole genome shotgun (WGS) entry which is preliminary data.</text>
</comment>
<proteinExistence type="predicted"/>
<accession>A0AB34K5D3</accession>
<dbReference type="AlphaFoldDB" id="A0AB34K5D3"/>
<keyword evidence="2" id="KW-1185">Reference proteome</keyword>
<protein>
    <submittedName>
        <fullName evidence="1">Uncharacterized protein</fullName>
    </submittedName>
</protein>
<gene>
    <name evidence="1" type="ORF">AB1Y20_000446</name>
</gene>
<dbReference type="EMBL" id="JBGBPQ010000001">
    <property type="protein sequence ID" value="KAL1529500.1"/>
    <property type="molecule type" value="Genomic_DNA"/>
</dbReference>
<organism evidence="1 2">
    <name type="scientific">Prymnesium parvum</name>
    <name type="common">Toxic golden alga</name>
    <dbReference type="NCBI Taxonomy" id="97485"/>
    <lineage>
        <taxon>Eukaryota</taxon>
        <taxon>Haptista</taxon>
        <taxon>Haptophyta</taxon>
        <taxon>Prymnesiophyceae</taxon>
        <taxon>Prymnesiales</taxon>
        <taxon>Prymnesiaceae</taxon>
        <taxon>Prymnesium</taxon>
    </lineage>
</organism>